<dbReference type="EMBL" id="FOAJ01000001">
    <property type="protein sequence ID" value="SEK32712.1"/>
    <property type="molecule type" value="Genomic_DNA"/>
</dbReference>
<evidence type="ECO:0000256" key="4">
    <source>
        <dbReference type="ARBA" id="ARBA00022692"/>
    </source>
</evidence>
<keyword evidence="3" id="KW-1003">Cell membrane</keyword>
<gene>
    <name evidence="10" type="ORF">SAMN05192542_101589</name>
</gene>
<feature type="transmembrane region" description="Helical" evidence="9">
    <location>
        <begin position="146"/>
        <end position="171"/>
    </location>
</feature>
<keyword evidence="4 9" id="KW-0812">Transmembrane</keyword>
<feature type="transmembrane region" description="Helical" evidence="9">
    <location>
        <begin position="69"/>
        <end position="89"/>
    </location>
</feature>
<dbReference type="STRING" id="416943.SAMN05445871_5654"/>
<dbReference type="Pfam" id="PF02653">
    <property type="entry name" value="BPD_transp_2"/>
    <property type="match status" value="1"/>
</dbReference>
<keyword evidence="6 9" id="KW-1133">Transmembrane helix</keyword>
<proteinExistence type="inferred from homology"/>
<dbReference type="CDD" id="cd06582">
    <property type="entry name" value="TM_PBP1_LivH_like"/>
    <property type="match status" value="1"/>
</dbReference>
<comment type="similarity">
    <text evidence="8">Belongs to the binding-protein-dependent transport system permease family. LivHM subfamily.</text>
</comment>
<evidence type="ECO:0000256" key="1">
    <source>
        <dbReference type="ARBA" id="ARBA00004651"/>
    </source>
</evidence>
<dbReference type="NCBIfam" id="TIGR03409">
    <property type="entry name" value="urea_trans_UrtB"/>
    <property type="match status" value="1"/>
</dbReference>
<dbReference type="AlphaFoldDB" id="A0A1H7G7D8"/>
<evidence type="ECO:0000256" key="7">
    <source>
        <dbReference type="ARBA" id="ARBA00023136"/>
    </source>
</evidence>
<evidence type="ECO:0000256" key="8">
    <source>
        <dbReference type="ARBA" id="ARBA00037998"/>
    </source>
</evidence>
<dbReference type="PANTHER" id="PTHR11795">
    <property type="entry name" value="BRANCHED-CHAIN AMINO ACID TRANSPORT SYSTEM PERMEASE PROTEIN LIVH"/>
    <property type="match status" value="1"/>
</dbReference>
<dbReference type="InterPro" id="IPR017779">
    <property type="entry name" value="ABC_UrtB_bac"/>
</dbReference>
<evidence type="ECO:0000256" key="3">
    <source>
        <dbReference type="ARBA" id="ARBA00022475"/>
    </source>
</evidence>
<dbReference type="PANTHER" id="PTHR11795:SF447">
    <property type="entry name" value="ABC TRANSPORTER PERMEASE PROTEIN"/>
    <property type="match status" value="1"/>
</dbReference>
<evidence type="ECO:0000256" key="2">
    <source>
        <dbReference type="ARBA" id="ARBA00022448"/>
    </source>
</evidence>
<keyword evidence="5" id="KW-0029">Amino-acid transport</keyword>
<dbReference type="GO" id="GO:0022857">
    <property type="term" value="F:transmembrane transporter activity"/>
    <property type="evidence" value="ECO:0007669"/>
    <property type="project" value="InterPro"/>
</dbReference>
<evidence type="ECO:0000256" key="6">
    <source>
        <dbReference type="ARBA" id="ARBA00022989"/>
    </source>
</evidence>
<name>A0A1H7G7D8_9BURK</name>
<reference evidence="11" key="1">
    <citation type="submission" date="2016-10" db="EMBL/GenBank/DDBJ databases">
        <authorList>
            <person name="Varghese N."/>
            <person name="Submissions S."/>
        </authorList>
    </citation>
    <scope>NUCLEOTIDE SEQUENCE [LARGE SCALE GENOMIC DNA]</scope>
    <source>
        <strain evidence="11">LMG 26416</strain>
    </source>
</reference>
<keyword evidence="2" id="KW-0813">Transport</keyword>
<evidence type="ECO:0000256" key="5">
    <source>
        <dbReference type="ARBA" id="ARBA00022970"/>
    </source>
</evidence>
<feature type="transmembrane region" description="Helical" evidence="9">
    <location>
        <begin position="233"/>
        <end position="255"/>
    </location>
</feature>
<dbReference type="GO" id="GO:0005886">
    <property type="term" value="C:plasma membrane"/>
    <property type="evidence" value="ECO:0007669"/>
    <property type="project" value="UniProtKB-SubCell"/>
</dbReference>
<sequence length="300" mass="32199">MTLDTFLTQVFNGLSLFTVLALMAIGLAIVFGLMGVINMAHGELMALGAYTTYLTSVVFSRYLPSLMGAYFIVGIVAAFVATSAAGLVLERAMIRFLYKRPLDTMLATWGLSLVLQQLFRQVFGPIDVSVPTVSWLQGAWNVTPGIAIPLARVFIIGLTLVVALGVWLFLFRSRWGLRIRSVMQNRAMAGAAGINTERVDAVTFAVGCGLAGIAGSALTMIASTGPGTGQQYIVDTFVVVVFGGIESLVGTFLSAFTIGQLQSMFELFLSGSMAKASILLLVIVVLYFRPNGLFALKVRR</sequence>
<dbReference type="OrthoDB" id="9807115at2"/>
<feature type="transmembrane region" description="Helical" evidence="9">
    <location>
        <begin position="44"/>
        <end position="63"/>
    </location>
</feature>
<keyword evidence="7 9" id="KW-0472">Membrane</keyword>
<evidence type="ECO:0000313" key="10">
    <source>
        <dbReference type="EMBL" id="SEK32712.1"/>
    </source>
</evidence>
<evidence type="ECO:0000313" key="11">
    <source>
        <dbReference type="Proteomes" id="UP000199120"/>
    </source>
</evidence>
<feature type="transmembrane region" description="Helical" evidence="9">
    <location>
        <begin position="201"/>
        <end position="221"/>
    </location>
</feature>
<comment type="subcellular location">
    <subcellularLocation>
        <location evidence="1">Cell membrane</location>
        <topology evidence="1">Multi-pass membrane protein</topology>
    </subcellularLocation>
</comment>
<feature type="transmembrane region" description="Helical" evidence="9">
    <location>
        <begin position="14"/>
        <end position="37"/>
    </location>
</feature>
<organism evidence="10 11">
    <name type="scientific">Paraburkholderia caballeronis</name>
    <dbReference type="NCBI Taxonomy" id="416943"/>
    <lineage>
        <taxon>Bacteria</taxon>
        <taxon>Pseudomonadati</taxon>
        <taxon>Pseudomonadota</taxon>
        <taxon>Betaproteobacteria</taxon>
        <taxon>Burkholderiales</taxon>
        <taxon>Burkholderiaceae</taxon>
        <taxon>Paraburkholderia</taxon>
    </lineage>
</organism>
<protein>
    <submittedName>
        <fullName evidence="10">Amino acid/amide ABC transporter membrane protein 1, HAAT family</fullName>
    </submittedName>
</protein>
<keyword evidence="11" id="KW-1185">Reference proteome</keyword>
<evidence type="ECO:0000256" key="9">
    <source>
        <dbReference type="SAM" id="Phobius"/>
    </source>
</evidence>
<dbReference type="Proteomes" id="UP000199120">
    <property type="component" value="Unassembled WGS sequence"/>
</dbReference>
<accession>A0A1H7G7D8</accession>
<dbReference type="GO" id="GO:0006865">
    <property type="term" value="P:amino acid transport"/>
    <property type="evidence" value="ECO:0007669"/>
    <property type="project" value="UniProtKB-KW"/>
</dbReference>
<dbReference type="RefSeq" id="WP_090551899.1">
    <property type="nucleotide sequence ID" value="NZ_FNSR01000003.1"/>
</dbReference>
<dbReference type="InterPro" id="IPR052157">
    <property type="entry name" value="BCAA_transport_permease"/>
</dbReference>
<dbReference type="InterPro" id="IPR001851">
    <property type="entry name" value="ABC_transp_permease"/>
</dbReference>
<feature type="transmembrane region" description="Helical" evidence="9">
    <location>
        <begin position="267"/>
        <end position="288"/>
    </location>
</feature>